<proteinExistence type="predicted"/>
<accession>A0A1R3JJE4</accession>
<dbReference type="AlphaFoldDB" id="A0A1R3JJE4"/>
<name>A0A1R3JJE4_9ROSI</name>
<dbReference type="EMBL" id="AWUE01015950">
    <property type="protein sequence ID" value="OMO94895.1"/>
    <property type="molecule type" value="Genomic_DNA"/>
</dbReference>
<organism evidence="1 2">
    <name type="scientific">Corchorus olitorius</name>
    <dbReference type="NCBI Taxonomy" id="93759"/>
    <lineage>
        <taxon>Eukaryota</taxon>
        <taxon>Viridiplantae</taxon>
        <taxon>Streptophyta</taxon>
        <taxon>Embryophyta</taxon>
        <taxon>Tracheophyta</taxon>
        <taxon>Spermatophyta</taxon>
        <taxon>Magnoliopsida</taxon>
        <taxon>eudicotyledons</taxon>
        <taxon>Gunneridae</taxon>
        <taxon>Pentapetalae</taxon>
        <taxon>rosids</taxon>
        <taxon>malvids</taxon>
        <taxon>Malvales</taxon>
        <taxon>Malvaceae</taxon>
        <taxon>Grewioideae</taxon>
        <taxon>Apeibeae</taxon>
        <taxon>Corchorus</taxon>
    </lineage>
</organism>
<reference evidence="2" key="1">
    <citation type="submission" date="2013-09" db="EMBL/GenBank/DDBJ databases">
        <title>Corchorus olitorius genome sequencing.</title>
        <authorList>
            <person name="Alam M."/>
            <person name="Haque M.S."/>
            <person name="Islam M.S."/>
            <person name="Emdad E.M."/>
            <person name="Islam M.M."/>
            <person name="Ahmed B."/>
            <person name="Halim A."/>
            <person name="Hossen Q.M.M."/>
            <person name="Hossain M.Z."/>
            <person name="Ahmed R."/>
            <person name="Khan M.M."/>
            <person name="Islam R."/>
            <person name="Rashid M.M."/>
            <person name="Khan S.A."/>
            <person name="Rahman M.S."/>
            <person name="Alam M."/>
            <person name="Yahiya A.S."/>
            <person name="Khan M.S."/>
            <person name="Azam M.S."/>
            <person name="Haque T."/>
            <person name="Lashkar M.Z.H."/>
            <person name="Akhand A.I."/>
            <person name="Morshed G."/>
            <person name="Roy S."/>
            <person name="Uddin K.S."/>
            <person name="Rabeya T."/>
            <person name="Hossain A.S."/>
            <person name="Chowdhury A."/>
            <person name="Snigdha A.R."/>
            <person name="Mortoza M.S."/>
            <person name="Matin S.A."/>
            <person name="Hoque S.M.E."/>
            <person name="Islam M.K."/>
            <person name="Roy D.K."/>
            <person name="Haider R."/>
            <person name="Moosa M.M."/>
            <person name="Elias S.M."/>
            <person name="Hasan A.M."/>
            <person name="Jahan S."/>
            <person name="Shafiuddin M."/>
            <person name="Mahmood N."/>
            <person name="Shommy N.S."/>
        </authorList>
    </citation>
    <scope>NUCLEOTIDE SEQUENCE [LARGE SCALE GENOMIC DNA]</scope>
    <source>
        <strain evidence="2">cv. O-4</strain>
    </source>
</reference>
<protein>
    <recommendedName>
        <fullName evidence="3">Chromo domain-containing protein</fullName>
    </recommendedName>
</protein>
<evidence type="ECO:0000313" key="2">
    <source>
        <dbReference type="Proteomes" id="UP000187203"/>
    </source>
</evidence>
<dbReference type="OrthoDB" id="1376771at2759"/>
<keyword evidence="2" id="KW-1185">Reference proteome</keyword>
<sequence length="57" mass="6678">MVKRQNRAVTKLLVQWKGSFPEDAKWEFAYDLQQRFPEFDISMPWGQGSADEEGIDT</sequence>
<dbReference type="Proteomes" id="UP000187203">
    <property type="component" value="Unassembled WGS sequence"/>
</dbReference>
<comment type="caution">
    <text evidence="1">The sequence shown here is derived from an EMBL/GenBank/DDBJ whole genome shotgun (WGS) entry which is preliminary data.</text>
</comment>
<gene>
    <name evidence="1" type="ORF">COLO4_16146</name>
</gene>
<evidence type="ECO:0008006" key="3">
    <source>
        <dbReference type="Google" id="ProtNLM"/>
    </source>
</evidence>
<evidence type="ECO:0000313" key="1">
    <source>
        <dbReference type="EMBL" id="OMO94895.1"/>
    </source>
</evidence>